<proteinExistence type="predicted"/>
<evidence type="ECO:0000256" key="1">
    <source>
        <dbReference type="SAM" id="MobiDB-lite"/>
    </source>
</evidence>
<sequence>MIVGKILLDHPLSYALTATADVPVVIDEDYHSIKDDIPLVSVYTIGNIIVRGMLIPVEFMTEEICATDDFKEYEKVCVRVDVLVNQLQLVISTQGMHRSAPRSHRTPTISTTSPQGKKRKQTAGESIIKEYFVKNSKKARNLELKQRHLQNIVMTSNTQYPSRKISRVYAFKFMMDDPNITMEEYVKLQAEKGQRHRRAFNWKTTTYVQSVSAVQLVSTASIVVNTVNDAKSSMEDIEKRFGSNKETKKVQKTLLKQQYENFTGSSSKSLDQIHDRLQKLISQLEILDLEDQSLDDLFNNLKIYKAESNSPQLDNDDLKQIDADDLEEMDLKWQMAMLTMRARRFLQMTGRNLEANGTTSIEFDMSKVESYNDHRRGYFAKECSVMVLVDMIRAFRQMKNQQIMPSWYLPPQVQQVLQVLTVRPNGKLIHNSIINDPYVRRMIPKPEVDDQGIQTILLGLPEDIYAAVDTCETAQEIWLRVQQMMKGHDIGIQEKKAKLFNEWERFTSTKGELIESYYHRFLKLMNDLK</sequence>
<organism evidence="2">
    <name type="scientific">Tanacetum cinerariifolium</name>
    <name type="common">Dalmatian daisy</name>
    <name type="synonym">Chrysanthemum cinerariifolium</name>
    <dbReference type="NCBI Taxonomy" id="118510"/>
    <lineage>
        <taxon>Eukaryota</taxon>
        <taxon>Viridiplantae</taxon>
        <taxon>Streptophyta</taxon>
        <taxon>Embryophyta</taxon>
        <taxon>Tracheophyta</taxon>
        <taxon>Spermatophyta</taxon>
        <taxon>Magnoliopsida</taxon>
        <taxon>eudicotyledons</taxon>
        <taxon>Gunneridae</taxon>
        <taxon>Pentapetalae</taxon>
        <taxon>asterids</taxon>
        <taxon>campanulids</taxon>
        <taxon>Asterales</taxon>
        <taxon>Asteraceae</taxon>
        <taxon>Asteroideae</taxon>
        <taxon>Anthemideae</taxon>
        <taxon>Anthemidinae</taxon>
        <taxon>Tanacetum</taxon>
    </lineage>
</organism>
<feature type="region of interest" description="Disordered" evidence="1">
    <location>
        <begin position="95"/>
        <end position="123"/>
    </location>
</feature>
<accession>A0A6L2N7A0</accession>
<protein>
    <submittedName>
        <fullName evidence="2">Ribonuclease H-like domain-containing protein</fullName>
    </submittedName>
</protein>
<gene>
    <name evidence="2" type="ORF">Tci_053447</name>
</gene>
<comment type="caution">
    <text evidence="2">The sequence shown here is derived from an EMBL/GenBank/DDBJ whole genome shotgun (WGS) entry which is preliminary data.</text>
</comment>
<evidence type="ECO:0000313" key="2">
    <source>
        <dbReference type="EMBL" id="GEU81469.1"/>
    </source>
</evidence>
<dbReference type="EMBL" id="BKCJ010008287">
    <property type="protein sequence ID" value="GEU81469.1"/>
    <property type="molecule type" value="Genomic_DNA"/>
</dbReference>
<dbReference type="AlphaFoldDB" id="A0A6L2N7A0"/>
<reference evidence="2" key="1">
    <citation type="journal article" date="2019" name="Sci. Rep.">
        <title>Draft genome of Tanacetum cinerariifolium, the natural source of mosquito coil.</title>
        <authorList>
            <person name="Yamashiro T."/>
            <person name="Shiraishi A."/>
            <person name="Satake H."/>
            <person name="Nakayama K."/>
        </authorList>
    </citation>
    <scope>NUCLEOTIDE SEQUENCE</scope>
</reference>
<name>A0A6L2N7A0_TANCI</name>
<feature type="compositionally biased region" description="Polar residues" evidence="1">
    <location>
        <begin position="106"/>
        <end position="115"/>
    </location>
</feature>